<organism evidence="5 6">
    <name type="scientific">Duncaniella freteri</name>
    <dbReference type="NCBI Taxonomy" id="2530391"/>
    <lineage>
        <taxon>Bacteria</taxon>
        <taxon>Pseudomonadati</taxon>
        <taxon>Bacteroidota</taxon>
        <taxon>Bacteroidia</taxon>
        <taxon>Bacteroidales</taxon>
        <taxon>Muribaculaceae</taxon>
        <taxon>Duncaniella</taxon>
    </lineage>
</organism>
<dbReference type="SUPFAM" id="SSF82171">
    <property type="entry name" value="DPP6 N-terminal domain-like"/>
    <property type="match status" value="1"/>
</dbReference>
<gene>
    <name evidence="5" type="ORF">EZ315_02605</name>
</gene>
<evidence type="ECO:0000259" key="3">
    <source>
        <dbReference type="Pfam" id="PF00326"/>
    </source>
</evidence>
<accession>A0A4Z0V357</accession>
<dbReference type="Gene3D" id="3.40.50.1820">
    <property type="entry name" value="alpha/beta hydrolase"/>
    <property type="match status" value="1"/>
</dbReference>
<name>A0A4Z0V357_9BACT</name>
<dbReference type="RefSeq" id="WP_135470363.1">
    <property type="nucleotide sequence ID" value="NZ_CASJDB010000041.1"/>
</dbReference>
<keyword evidence="2" id="KW-0732">Signal</keyword>
<dbReference type="Pfam" id="PF00930">
    <property type="entry name" value="DPPIV_N"/>
    <property type="match status" value="1"/>
</dbReference>
<comment type="caution">
    <text evidence="5">The sequence shown here is derived from an EMBL/GenBank/DDBJ whole genome shotgun (WGS) entry which is preliminary data.</text>
</comment>
<keyword evidence="1" id="KW-0325">Glycoprotein</keyword>
<dbReference type="InterPro" id="IPR002469">
    <property type="entry name" value="Peptidase_S9B_N"/>
</dbReference>
<dbReference type="GO" id="GO:0006508">
    <property type="term" value="P:proteolysis"/>
    <property type="evidence" value="ECO:0007669"/>
    <property type="project" value="InterPro"/>
</dbReference>
<dbReference type="InterPro" id="IPR050278">
    <property type="entry name" value="Serine_Prot_S9B/DPPIV"/>
</dbReference>
<evidence type="ECO:0000313" key="5">
    <source>
        <dbReference type="EMBL" id="TGG39646.1"/>
    </source>
</evidence>
<dbReference type="PANTHER" id="PTHR11731:SF193">
    <property type="entry name" value="DIPEPTIDYL PEPTIDASE 9"/>
    <property type="match status" value="1"/>
</dbReference>
<protein>
    <submittedName>
        <fullName evidence="5">S9 family peptidase</fullName>
    </submittedName>
</protein>
<feature type="chain" id="PRO_5021450123" evidence="2">
    <location>
        <begin position="21"/>
        <end position="734"/>
    </location>
</feature>
<dbReference type="Pfam" id="PF00326">
    <property type="entry name" value="Peptidase_S9"/>
    <property type="match status" value="1"/>
</dbReference>
<dbReference type="Proteomes" id="UP000297635">
    <property type="component" value="Unassembled WGS sequence"/>
</dbReference>
<dbReference type="PANTHER" id="PTHR11731">
    <property type="entry name" value="PROTEASE FAMILY S9B,C DIPEPTIDYL-PEPTIDASE IV-RELATED"/>
    <property type="match status" value="1"/>
</dbReference>
<proteinExistence type="predicted"/>
<dbReference type="EMBL" id="SJSA01000001">
    <property type="protein sequence ID" value="TGG39646.1"/>
    <property type="molecule type" value="Genomic_DNA"/>
</dbReference>
<dbReference type="GO" id="GO:0008236">
    <property type="term" value="F:serine-type peptidase activity"/>
    <property type="evidence" value="ECO:0007669"/>
    <property type="project" value="InterPro"/>
</dbReference>
<sequence>MTRHLITLAAASLMTISAAAAPKAINVSNFADMAPYVHPNNGSKSVAKPYFMPDGQSYLQLSADSKRIVRHDIRNGAEAETVMDVTNTREAKIPAIESFQLSPDGSKLLLATGIEPIYRRSSRASHYIYEIRTRILTPLSESHPVQRCPVFSPDGRMVAFVAPDNNIYLKKLDYGTEVAVTTDGAVDRIINGVPDWVYEEEFSATCSMAWSPDCLTLCYLKYNETEVPAYSFPLYEGSCDPMKQYALYPGQFTYKYPVAGQPNSVVTLHSYDIDNRKTKDITLPGSDIEYIPRISYAHDPAGRLMVTTLDRSQTRMELLAVNPRSGVSKSLITEKSEAWLNDDTYENITYLPSGFILLSGRSGFTHAYLYSYEGQLMRTITSGDFDIKDFYGTDTKGNCYFQSTVSGPINRVVMRVDPKGITKRLTPDSGNASAWFSPTMDYYAVTYSNSTTPPACTLYTAPADKKIRVLEDNAGLAEKYASAPKPEFTTVTTSEGITMDAYIIKPSNFDQSRRYPLIITQYSGPGSQEVLNRWRIDWTQYAAMHGYVVLCVDARGTGGKGRAWETIVYKNLGHYEAIDLCGAARWAATLPYVDPARIGLTGWSYGGYQTLMTISSPASPFACAVAVAPVTDWRYYDTVYSERFMLTPQENPDGYRESSPINKVKDMNIPLLIMHGTADDNVHLMNTMQYVSVLQSHGRFCDMFLYPNMNHSILGCDSRLNVYSKMLDYFDKNL</sequence>
<dbReference type="FunFam" id="3.40.50.1820:FF:000003">
    <property type="entry name" value="Dipeptidyl peptidase 4"/>
    <property type="match status" value="1"/>
</dbReference>
<evidence type="ECO:0000259" key="4">
    <source>
        <dbReference type="Pfam" id="PF00930"/>
    </source>
</evidence>
<dbReference type="InterPro" id="IPR029058">
    <property type="entry name" value="AB_hydrolase_fold"/>
</dbReference>
<reference evidence="5 6" key="1">
    <citation type="submission" date="2019-02" db="EMBL/GenBank/DDBJ databases">
        <title>Isolation and identification of novel species under the genus Muribaculum.</title>
        <authorList>
            <person name="Miyake S."/>
            <person name="Ding Y."/>
            <person name="Low A."/>
            <person name="Soh M."/>
            <person name="Seedorf H."/>
        </authorList>
    </citation>
    <scope>NUCLEOTIDE SEQUENCE [LARGE SCALE GENOMIC DNA]</scope>
    <source>
        <strain evidence="5 6">TLL-A3</strain>
    </source>
</reference>
<evidence type="ECO:0000256" key="1">
    <source>
        <dbReference type="ARBA" id="ARBA00023180"/>
    </source>
</evidence>
<dbReference type="InterPro" id="IPR001375">
    <property type="entry name" value="Peptidase_S9_cat"/>
</dbReference>
<dbReference type="SUPFAM" id="SSF53474">
    <property type="entry name" value="alpha/beta-Hydrolases"/>
    <property type="match status" value="1"/>
</dbReference>
<dbReference type="AlphaFoldDB" id="A0A4Z0V357"/>
<dbReference type="Gene3D" id="2.140.10.30">
    <property type="entry name" value="Dipeptidylpeptidase IV, N-terminal domain"/>
    <property type="match status" value="1"/>
</dbReference>
<dbReference type="GO" id="GO:0008239">
    <property type="term" value="F:dipeptidyl-peptidase activity"/>
    <property type="evidence" value="ECO:0007669"/>
    <property type="project" value="TreeGrafter"/>
</dbReference>
<feature type="domain" description="Dipeptidylpeptidase IV N-terminal" evidence="4">
    <location>
        <begin position="102"/>
        <end position="454"/>
    </location>
</feature>
<keyword evidence="6" id="KW-1185">Reference proteome</keyword>
<dbReference type="GeneID" id="82148666"/>
<feature type="domain" description="Peptidase S9 prolyl oligopeptidase catalytic" evidence="3">
    <location>
        <begin position="539"/>
        <end position="734"/>
    </location>
</feature>
<evidence type="ECO:0000313" key="6">
    <source>
        <dbReference type="Proteomes" id="UP000297635"/>
    </source>
</evidence>
<feature type="signal peptide" evidence="2">
    <location>
        <begin position="1"/>
        <end position="20"/>
    </location>
</feature>
<evidence type="ECO:0000256" key="2">
    <source>
        <dbReference type="SAM" id="SignalP"/>
    </source>
</evidence>